<dbReference type="AlphaFoldDB" id="A0A3M7P7T0"/>
<keyword evidence="9 11" id="KW-0739">Sodium transport</keyword>
<evidence type="ECO:0000256" key="11">
    <source>
        <dbReference type="RuleBase" id="RU000679"/>
    </source>
</evidence>
<dbReference type="Proteomes" id="UP000276133">
    <property type="component" value="Unassembled WGS sequence"/>
</dbReference>
<keyword evidence="2 11" id="KW-0813">Transport</keyword>
<keyword evidence="6" id="KW-0915">Sodium</keyword>
<comment type="similarity">
    <text evidence="11">Belongs to the amiloride-sensitive sodium channel (TC 1.A.6) family.</text>
</comment>
<name>A0A3M7P7T0_BRAPC</name>
<dbReference type="PRINTS" id="PR01078">
    <property type="entry name" value="AMINACHANNEL"/>
</dbReference>
<evidence type="ECO:0000256" key="8">
    <source>
        <dbReference type="ARBA" id="ARBA00023136"/>
    </source>
</evidence>
<evidence type="ECO:0000256" key="1">
    <source>
        <dbReference type="ARBA" id="ARBA00004141"/>
    </source>
</evidence>
<dbReference type="Gene3D" id="2.60.470.10">
    <property type="entry name" value="Acid-sensing ion channels like domains"/>
    <property type="match status" value="1"/>
</dbReference>
<accession>A0A3M7P7T0</accession>
<feature type="transmembrane region" description="Helical" evidence="12">
    <location>
        <begin position="48"/>
        <end position="71"/>
    </location>
</feature>
<reference evidence="13 14" key="1">
    <citation type="journal article" date="2018" name="Sci. Rep.">
        <title>Genomic signatures of local adaptation to the degree of environmental predictability in rotifers.</title>
        <authorList>
            <person name="Franch-Gras L."/>
            <person name="Hahn C."/>
            <person name="Garcia-Roger E.M."/>
            <person name="Carmona M.J."/>
            <person name="Serra M."/>
            <person name="Gomez A."/>
        </authorList>
    </citation>
    <scope>NUCLEOTIDE SEQUENCE [LARGE SCALE GENOMIC DNA]</scope>
    <source>
        <strain evidence="13">HYR1</strain>
    </source>
</reference>
<keyword evidence="3 11" id="KW-0894">Sodium channel</keyword>
<evidence type="ECO:0000256" key="7">
    <source>
        <dbReference type="ARBA" id="ARBA00023065"/>
    </source>
</evidence>
<evidence type="ECO:0000256" key="12">
    <source>
        <dbReference type="SAM" id="Phobius"/>
    </source>
</evidence>
<evidence type="ECO:0000313" key="13">
    <source>
        <dbReference type="EMBL" id="RMZ95146.1"/>
    </source>
</evidence>
<evidence type="ECO:0000256" key="10">
    <source>
        <dbReference type="ARBA" id="ARBA00023303"/>
    </source>
</evidence>
<gene>
    <name evidence="13" type="ORF">BpHYR1_024426</name>
</gene>
<dbReference type="GO" id="GO:0005886">
    <property type="term" value="C:plasma membrane"/>
    <property type="evidence" value="ECO:0007669"/>
    <property type="project" value="TreeGrafter"/>
</dbReference>
<keyword evidence="4 11" id="KW-0812">Transmembrane</keyword>
<evidence type="ECO:0000256" key="4">
    <source>
        <dbReference type="ARBA" id="ARBA00022692"/>
    </source>
</evidence>
<dbReference type="PANTHER" id="PTHR11690:SF248">
    <property type="entry name" value="PICKPOCKET 17, ISOFORM A"/>
    <property type="match status" value="1"/>
</dbReference>
<keyword evidence="8 12" id="KW-0472">Membrane</keyword>
<dbReference type="OrthoDB" id="6157104at2759"/>
<comment type="subcellular location">
    <subcellularLocation>
        <location evidence="1">Membrane</location>
        <topology evidence="1">Multi-pass membrane protein</topology>
    </subcellularLocation>
</comment>
<dbReference type="Gene3D" id="1.10.287.770">
    <property type="entry name" value="YojJ-like"/>
    <property type="match status" value="1"/>
</dbReference>
<proteinExistence type="inferred from homology"/>
<evidence type="ECO:0000256" key="6">
    <source>
        <dbReference type="ARBA" id="ARBA00023053"/>
    </source>
</evidence>
<keyword evidence="14" id="KW-1185">Reference proteome</keyword>
<evidence type="ECO:0000313" key="14">
    <source>
        <dbReference type="Proteomes" id="UP000276133"/>
    </source>
</evidence>
<keyword evidence="7 11" id="KW-0406">Ion transport</keyword>
<keyword evidence="10 11" id="KW-0407">Ion channel</keyword>
<evidence type="ECO:0000256" key="9">
    <source>
        <dbReference type="ARBA" id="ARBA00023201"/>
    </source>
</evidence>
<keyword evidence="5 12" id="KW-1133">Transmembrane helix</keyword>
<organism evidence="13 14">
    <name type="scientific">Brachionus plicatilis</name>
    <name type="common">Marine rotifer</name>
    <name type="synonym">Brachionus muelleri</name>
    <dbReference type="NCBI Taxonomy" id="10195"/>
    <lineage>
        <taxon>Eukaryota</taxon>
        <taxon>Metazoa</taxon>
        <taxon>Spiralia</taxon>
        <taxon>Gnathifera</taxon>
        <taxon>Rotifera</taxon>
        <taxon>Eurotatoria</taxon>
        <taxon>Monogononta</taxon>
        <taxon>Pseudotrocha</taxon>
        <taxon>Ploima</taxon>
        <taxon>Brachionidae</taxon>
        <taxon>Brachionus</taxon>
    </lineage>
</organism>
<dbReference type="GO" id="GO:0015280">
    <property type="term" value="F:ligand-gated sodium channel activity"/>
    <property type="evidence" value="ECO:0007669"/>
    <property type="project" value="TreeGrafter"/>
</dbReference>
<dbReference type="InterPro" id="IPR001873">
    <property type="entry name" value="ENaC"/>
</dbReference>
<evidence type="ECO:0000256" key="3">
    <source>
        <dbReference type="ARBA" id="ARBA00022461"/>
    </source>
</evidence>
<comment type="caution">
    <text evidence="13">The sequence shown here is derived from an EMBL/GenBank/DDBJ whole genome shotgun (WGS) entry which is preliminary data.</text>
</comment>
<evidence type="ECO:0000256" key="2">
    <source>
        <dbReference type="ARBA" id="ARBA00022448"/>
    </source>
</evidence>
<dbReference type="EMBL" id="REGN01012560">
    <property type="protein sequence ID" value="RMZ95146.1"/>
    <property type="molecule type" value="Genomic_DNA"/>
</dbReference>
<dbReference type="Pfam" id="PF00858">
    <property type="entry name" value="ASC"/>
    <property type="match status" value="1"/>
</dbReference>
<sequence length="497" mass="56627">MWEKSNLANTDSKENRNWQIFKEWSQNISVQGIPNIVREKNPIVRGMWLVLFLASNALCILTIAVSVIIYLKYDVVTTIRVVEKDFLPFPAVTVCNTNPFVTEAAFEQVQSLLKANNLTNFTKPTLFDQILSENYTSLFLNYNMLRLFGATYLKSLFNDQKKSFAIPFSNIVTQLSMPCDQNDWIGYFDSFFGYCYRFNSEKSRIKRSFHTGKYNGLMLEIHVGIPDSRQLLTLSTGAHIFINDNPIRPLVAQGLDLASGSYTNIVIKRTTNKQMARPYSECVNNLGSIDSFDSEYYRKVLRSNLTYRQVDCFCAYIQSEVYKKCKCDDIASNIVSENGNTCDTVEELLCSAQTYQEITASEYKSRIKNECPLECDTVRYDTMKSESRYPSASYAKELAKTDRVKLLFDNRSNVSLEEFRESILAVNIYYESLKQTEITESASVTLDALIADIGGIHGLFLGISILSFAEIIDLIIMIRSIDPAYVFSSKETMELIG</sequence>
<protein>
    <submittedName>
        <fullName evidence="13">Acid-sensing ion channel 5</fullName>
    </submittedName>
</protein>
<evidence type="ECO:0000256" key="5">
    <source>
        <dbReference type="ARBA" id="ARBA00022989"/>
    </source>
</evidence>
<dbReference type="PANTHER" id="PTHR11690">
    <property type="entry name" value="AMILORIDE-SENSITIVE SODIUM CHANNEL-RELATED"/>
    <property type="match status" value="1"/>
</dbReference>